<dbReference type="SUPFAM" id="SSF53756">
    <property type="entry name" value="UDP-Glycosyltransferase/glycogen phosphorylase"/>
    <property type="match status" value="1"/>
</dbReference>
<sequence>MADVLIVAKSNSYGLTRDMALFKAELEAIGKSVETASPRGRQFLDRLSRRKRAKTVVHMERAFPQWYSAGERNWLIPNQERFPKRQLGRLAGIDLVLAKSRHGEAVFAARSVATEFLGFISEDRRSRDIGKEWSRFFHLAGGSAVKGTEDVIGLWTKHPEWPELVIVQKDKDLATARPSNIRIVSGYLDDAELKQLQNACGVHLCPSRSEGWGHHIVEGLSVGAVLVTTDAPPMNEHVTPETGVTVAHARCEPRHLGTNFFVDPVALETAISNLVRMDDASKAKLGAAARERYETMIVGFRQRLAALPW</sequence>
<keyword evidence="3" id="KW-1185">Reference proteome</keyword>
<dbReference type="InterPro" id="IPR001296">
    <property type="entry name" value="Glyco_trans_1"/>
</dbReference>
<evidence type="ECO:0000259" key="1">
    <source>
        <dbReference type="Pfam" id="PF00534"/>
    </source>
</evidence>
<dbReference type="AlphaFoldDB" id="A0A5B8L222"/>
<dbReference type="GO" id="GO:0016757">
    <property type="term" value="F:glycosyltransferase activity"/>
    <property type="evidence" value="ECO:0007669"/>
    <property type="project" value="InterPro"/>
</dbReference>
<gene>
    <name evidence="2" type="ORF">FQ775_17260</name>
</gene>
<dbReference type="Pfam" id="PF00534">
    <property type="entry name" value="Glycos_transf_1"/>
    <property type="match status" value="1"/>
</dbReference>
<dbReference type="KEGG" id="niy:FQ775_17260"/>
<reference evidence="2" key="1">
    <citation type="submission" date="2020-04" db="EMBL/GenBank/DDBJ databases">
        <title>Nitratireductor sp. nov. isolated from mangrove soil.</title>
        <authorList>
            <person name="Ye Y."/>
        </authorList>
    </citation>
    <scope>NUCLEOTIDE SEQUENCE</scope>
    <source>
        <strain evidence="2">SY7</strain>
    </source>
</reference>
<evidence type="ECO:0000313" key="3">
    <source>
        <dbReference type="Proteomes" id="UP000321389"/>
    </source>
</evidence>
<dbReference type="RefSeq" id="WP_146300627.1">
    <property type="nucleotide sequence ID" value="NZ_CP042301.2"/>
</dbReference>
<dbReference type="Proteomes" id="UP000321389">
    <property type="component" value="Chromosome"/>
</dbReference>
<accession>A0A5B8L222</accession>
<organism evidence="2 3">
    <name type="scientific">Nitratireductor mangrovi</name>
    <dbReference type="NCBI Taxonomy" id="2599600"/>
    <lineage>
        <taxon>Bacteria</taxon>
        <taxon>Pseudomonadati</taxon>
        <taxon>Pseudomonadota</taxon>
        <taxon>Alphaproteobacteria</taxon>
        <taxon>Hyphomicrobiales</taxon>
        <taxon>Phyllobacteriaceae</taxon>
        <taxon>Nitratireductor</taxon>
    </lineage>
</organism>
<dbReference type="OrthoDB" id="654660at2"/>
<name>A0A5B8L222_9HYPH</name>
<proteinExistence type="predicted"/>
<evidence type="ECO:0000313" key="2">
    <source>
        <dbReference type="EMBL" id="QDZ01986.1"/>
    </source>
</evidence>
<dbReference type="Gene3D" id="3.40.50.2000">
    <property type="entry name" value="Glycogen Phosphorylase B"/>
    <property type="match status" value="1"/>
</dbReference>
<feature type="domain" description="Glycosyl transferase family 1" evidence="1">
    <location>
        <begin position="183"/>
        <end position="243"/>
    </location>
</feature>
<protein>
    <submittedName>
        <fullName evidence="2">Glycosyltransferase family 4 protein</fullName>
    </submittedName>
</protein>
<dbReference type="EMBL" id="CP042301">
    <property type="protein sequence ID" value="QDZ01986.1"/>
    <property type="molecule type" value="Genomic_DNA"/>
</dbReference>